<dbReference type="Pfam" id="PF01541">
    <property type="entry name" value="GIY-YIG"/>
    <property type="match status" value="1"/>
</dbReference>
<feature type="domain" description="GIY-YIG" evidence="1">
    <location>
        <begin position="64"/>
        <end position="120"/>
    </location>
</feature>
<evidence type="ECO:0000313" key="3">
    <source>
        <dbReference type="EMBL" id="WPJ95225.1"/>
    </source>
</evidence>
<dbReference type="CDD" id="cd10447">
    <property type="entry name" value="GIY-YIG_unchar_2"/>
    <property type="match status" value="1"/>
</dbReference>
<dbReference type="Proteomes" id="UP001324993">
    <property type="component" value="Chromosome"/>
</dbReference>
<dbReference type="EMBL" id="CP138858">
    <property type="protein sequence ID" value="WPJ95225.1"/>
    <property type="molecule type" value="Genomic_DNA"/>
</dbReference>
<reference evidence="3 4" key="1">
    <citation type="submission" date="2023-11" db="EMBL/GenBank/DDBJ databases">
        <title>Coraliomargarita sp. nov., isolated from marine algae.</title>
        <authorList>
            <person name="Lee J.K."/>
            <person name="Baek J.H."/>
            <person name="Kim J.M."/>
            <person name="Choi D.G."/>
            <person name="Jeon C.O."/>
        </authorList>
    </citation>
    <scope>NUCLEOTIDE SEQUENCE [LARGE SCALE GENOMIC DNA]</scope>
    <source>
        <strain evidence="3 4">J2-16</strain>
    </source>
</reference>
<feature type="domain" description="DUF4357" evidence="2">
    <location>
        <begin position="229"/>
        <end position="282"/>
    </location>
</feature>
<sequence length="289" mass="31962">MKPTPKTLQVFLPEGTPAGIQIAELTTRIVQAISVPRTHLKQFFERPEAQYVGTYFLFGGEDDSSKPLAYIGQTEDLKQRLRSHDANKEFWTRAVILVSRTQSFTQAHIKWMEWQAIAQASKANRYKLENGNAGSEPFVTEAIHAEVEEIFETGALLLQSLGYPIFEPLISGGGGKKGKGEDETEWFLKGPTANAKAVLTTDGMVVRAGSLCRKDFVDSAKDNPVARKRDKLVENGILVDKGESYELTEDYPFKSPSGAAAIVLARTANGWVSWKNKAGKTLRKVKQAD</sequence>
<name>A0ABZ0RKC1_9BACT</name>
<dbReference type="Pfam" id="PF14267">
    <property type="entry name" value="DUF4357"/>
    <property type="match status" value="1"/>
</dbReference>
<evidence type="ECO:0000259" key="2">
    <source>
        <dbReference type="Pfam" id="PF14267"/>
    </source>
</evidence>
<dbReference type="InterPro" id="IPR025579">
    <property type="entry name" value="DUF4357"/>
</dbReference>
<organism evidence="3 4">
    <name type="scientific">Coraliomargarita algicola</name>
    <dbReference type="NCBI Taxonomy" id="3092156"/>
    <lineage>
        <taxon>Bacteria</taxon>
        <taxon>Pseudomonadati</taxon>
        <taxon>Verrucomicrobiota</taxon>
        <taxon>Opitutia</taxon>
        <taxon>Puniceicoccales</taxon>
        <taxon>Coraliomargaritaceae</taxon>
        <taxon>Coraliomargarita</taxon>
    </lineage>
</organism>
<protein>
    <submittedName>
        <fullName evidence="3">GIY-YIG nuclease family protein</fullName>
    </submittedName>
</protein>
<gene>
    <name evidence="3" type="ORF">SH580_17525</name>
</gene>
<keyword evidence="4" id="KW-1185">Reference proteome</keyword>
<evidence type="ECO:0000313" key="4">
    <source>
        <dbReference type="Proteomes" id="UP001324993"/>
    </source>
</evidence>
<dbReference type="RefSeq" id="WP_319832118.1">
    <property type="nucleotide sequence ID" value="NZ_CP138858.1"/>
</dbReference>
<dbReference type="InterPro" id="IPR000305">
    <property type="entry name" value="GIY-YIG_endonuc"/>
</dbReference>
<proteinExistence type="predicted"/>
<accession>A0ABZ0RKC1</accession>
<evidence type="ECO:0000259" key="1">
    <source>
        <dbReference type="Pfam" id="PF01541"/>
    </source>
</evidence>